<dbReference type="GO" id="GO:0046872">
    <property type="term" value="F:metal ion binding"/>
    <property type="evidence" value="ECO:0007669"/>
    <property type="project" value="UniProtKB-KW"/>
</dbReference>
<sequence>MHRISMLDGAELPVNKVMAVGRNYAAHAAEMNAAAEPVIFSKPVTSLVSPGEPIILPRERGSIHYECELLVWLKDGGTNLKAEEAAALVAAYGLGLDLTLRDIQAEAKAKGRPWTLAKGFDGSMPVSRFVPVGAVDNPDQLEFSFTLNDEVKQKGKVSNMILPIGELLSYISQWITLERGDLILTGTPEGVGPVSPGDNALMVLHNHLEQPLHFS</sequence>
<dbReference type="Gene3D" id="3.90.850.10">
    <property type="entry name" value="Fumarylacetoacetase-like, C-terminal domain"/>
    <property type="match status" value="1"/>
</dbReference>
<dbReference type="PANTHER" id="PTHR11820">
    <property type="entry name" value="ACYLPYRUVASE"/>
    <property type="match status" value="1"/>
</dbReference>
<keyword evidence="3" id="KW-0378">Hydrolase</keyword>
<gene>
    <name evidence="3" type="ORF">HKN21_08435</name>
</gene>
<dbReference type="Pfam" id="PF01557">
    <property type="entry name" value="FAA_hydrolase"/>
    <property type="match status" value="1"/>
</dbReference>
<reference evidence="3 4" key="1">
    <citation type="submission" date="2020-03" db="EMBL/GenBank/DDBJ databases">
        <title>Metabolic flexibility allows generalist bacteria to become dominant in a frequently disturbed ecosystem.</title>
        <authorList>
            <person name="Chen Y.-J."/>
            <person name="Leung P.M."/>
            <person name="Bay S.K."/>
            <person name="Hugenholtz P."/>
            <person name="Kessler A.J."/>
            <person name="Shelley G."/>
            <person name="Waite D.W."/>
            <person name="Cook P.L."/>
            <person name="Greening C."/>
        </authorList>
    </citation>
    <scope>NUCLEOTIDE SEQUENCE [LARGE SCALE GENOMIC DNA]</scope>
    <source>
        <strain evidence="3">SS_bin_28</strain>
    </source>
</reference>
<keyword evidence="1" id="KW-0479">Metal-binding</keyword>
<organism evidence="3 4">
    <name type="scientific">Eiseniibacteriota bacterium</name>
    <dbReference type="NCBI Taxonomy" id="2212470"/>
    <lineage>
        <taxon>Bacteria</taxon>
        <taxon>Candidatus Eiseniibacteriota</taxon>
    </lineage>
</organism>
<dbReference type="GO" id="GO:0018773">
    <property type="term" value="F:acetylpyruvate hydrolase activity"/>
    <property type="evidence" value="ECO:0007669"/>
    <property type="project" value="TreeGrafter"/>
</dbReference>
<dbReference type="PANTHER" id="PTHR11820:SF7">
    <property type="entry name" value="ACYLPYRUVASE FAHD1, MITOCHONDRIAL"/>
    <property type="match status" value="1"/>
</dbReference>
<name>A0A7Y2EBG0_UNCEI</name>
<evidence type="ECO:0000259" key="2">
    <source>
        <dbReference type="Pfam" id="PF01557"/>
    </source>
</evidence>
<dbReference type="SUPFAM" id="SSF56529">
    <property type="entry name" value="FAH"/>
    <property type="match status" value="1"/>
</dbReference>
<dbReference type="InterPro" id="IPR011234">
    <property type="entry name" value="Fumarylacetoacetase-like_C"/>
</dbReference>
<protein>
    <submittedName>
        <fullName evidence="3">Fumarylacetoacetate hydrolase family protein</fullName>
    </submittedName>
</protein>
<proteinExistence type="predicted"/>
<dbReference type="Proteomes" id="UP000547674">
    <property type="component" value="Unassembled WGS sequence"/>
</dbReference>
<evidence type="ECO:0000313" key="3">
    <source>
        <dbReference type="EMBL" id="NNF06774.1"/>
    </source>
</evidence>
<evidence type="ECO:0000313" key="4">
    <source>
        <dbReference type="Proteomes" id="UP000547674"/>
    </source>
</evidence>
<evidence type="ECO:0000256" key="1">
    <source>
        <dbReference type="ARBA" id="ARBA00022723"/>
    </source>
</evidence>
<comment type="caution">
    <text evidence="3">The sequence shown here is derived from an EMBL/GenBank/DDBJ whole genome shotgun (WGS) entry which is preliminary data.</text>
</comment>
<dbReference type="AlphaFoldDB" id="A0A7Y2EBG0"/>
<dbReference type="EMBL" id="JABDJR010000331">
    <property type="protein sequence ID" value="NNF06774.1"/>
    <property type="molecule type" value="Genomic_DNA"/>
</dbReference>
<accession>A0A7Y2EBG0</accession>
<dbReference type="InterPro" id="IPR036663">
    <property type="entry name" value="Fumarylacetoacetase_C_sf"/>
</dbReference>
<feature type="domain" description="Fumarylacetoacetase-like C-terminal" evidence="2">
    <location>
        <begin position="16"/>
        <end position="198"/>
    </location>
</feature>